<feature type="transmembrane region" description="Helical" evidence="7">
    <location>
        <begin position="435"/>
        <end position="457"/>
    </location>
</feature>
<evidence type="ECO:0000256" key="4">
    <source>
        <dbReference type="ARBA" id="ARBA00022989"/>
    </source>
</evidence>
<feature type="transmembrane region" description="Helical" evidence="7">
    <location>
        <begin position="47"/>
        <end position="63"/>
    </location>
</feature>
<name>A0A7X1KCK9_9SPHN</name>
<feature type="transmembrane region" description="Helical" evidence="7">
    <location>
        <begin position="505"/>
        <end position="525"/>
    </location>
</feature>
<dbReference type="PROSITE" id="PS50283">
    <property type="entry name" value="NA_SOLUT_SYMP_3"/>
    <property type="match status" value="1"/>
</dbReference>
<gene>
    <name evidence="8" type="ORF">H7F49_11780</name>
</gene>
<dbReference type="Pfam" id="PF00474">
    <property type="entry name" value="SSF"/>
    <property type="match status" value="1"/>
</dbReference>
<feature type="transmembrane region" description="Helical" evidence="7">
    <location>
        <begin position="6"/>
        <end position="26"/>
    </location>
</feature>
<keyword evidence="9" id="KW-1185">Reference proteome</keyword>
<reference evidence="8 9" key="1">
    <citation type="submission" date="2020-08" db="EMBL/GenBank/DDBJ databases">
        <title>The genome sequence of Novosphingobium flavum 4Y4.</title>
        <authorList>
            <person name="Liu Y."/>
        </authorList>
    </citation>
    <scope>NUCLEOTIDE SEQUENCE [LARGE SCALE GENOMIC DNA]</scope>
    <source>
        <strain evidence="8 9">4Y4</strain>
    </source>
</reference>
<feature type="transmembrane region" description="Helical" evidence="7">
    <location>
        <begin position="186"/>
        <end position="207"/>
    </location>
</feature>
<keyword evidence="3 7" id="KW-0812">Transmembrane</keyword>
<dbReference type="NCBIfam" id="TIGR00813">
    <property type="entry name" value="sss"/>
    <property type="match status" value="1"/>
</dbReference>
<feature type="transmembrane region" description="Helical" evidence="7">
    <location>
        <begin position="283"/>
        <end position="308"/>
    </location>
</feature>
<feature type="transmembrane region" description="Helical" evidence="7">
    <location>
        <begin position="328"/>
        <end position="356"/>
    </location>
</feature>
<evidence type="ECO:0000313" key="9">
    <source>
        <dbReference type="Proteomes" id="UP000520156"/>
    </source>
</evidence>
<evidence type="ECO:0000256" key="5">
    <source>
        <dbReference type="ARBA" id="ARBA00023136"/>
    </source>
</evidence>
<dbReference type="InterPro" id="IPR001734">
    <property type="entry name" value="Na/solute_symporter"/>
</dbReference>
<evidence type="ECO:0000256" key="3">
    <source>
        <dbReference type="ARBA" id="ARBA00022692"/>
    </source>
</evidence>
<dbReference type="GO" id="GO:0005886">
    <property type="term" value="C:plasma membrane"/>
    <property type="evidence" value="ECO:0007669"/>
    <property type="project" value="TreeGrafter"/>
</dbReference>
<dbReference type="PANTHER" id="PTHR11819:SF195">
    <property type="entry name" value="SODIUM_GLUCOSE COTRANSPORTER 4"/>
    <property type="match status" value="1"/>
</dbReference>
<dbReference type="GO" id="GO:0005412">
    <property type="term" value="F:D-glucose:sodium symporter activity"/>
    <property type="evidence" value="ECO:0007669"/>
    <property type="project" value="TreeGrafter"/>
</dbReference>
<protein>
    <submittedName>
        <fullName evidence="8">Sodium/sugar symporter</fullName>
    </submittedName>
</protein>
<comment type="similarity">
    <text evidence="2 6">Belongs to the sodium:solute symporter (SSF) (TC 2.A.21) family.</text>
</comment>
<evidence type="ECO:0000256" key="6">
    <source>
        <dbReference type="RuleBase" id="RU362091"/>
    </source>
</evidence>
<proteinExistence type="inferred from homology"/>
<sequence>MTHLSTLDAAMVLAYAVFIFGLAQWVSRRRADTVDDSTGYFLAGRTLPWWAIGASLIAANISAEQIVGMAGSGYAIGLAIASYEWMAAATLLIVGKVFLPVFLKNQITTMPEFLEARFGPTIRTVMAGFWLVLYVFVNLTSILWLGSIAVTKVAGINQDLALAMLGLFALAYQLKGGLKAVALTDIVQVALLVAGGLVVSAIALAHLGDGAGITAGFVRLTRETPEHFHMILGPESPHYKELPGLGVLIGGLWIANLSYWGFNQYIIQRTLAARSLAEAQRGIVFAAVLKLLMPVIIVLPGIAAVLLAPGLAKPDEAYPTMMALLPNGLLGLVFAALTAAIVASTASKINSIATIFTIDLYARKFSTGASERKLVKVGRITACIATLIGIVAARPLLGGLDQAFQYIQEFSGFVTPGILVIFLTGLFWRRATEAGALVGALASVVFSAIFRFSPIATLSEVPFMHRMSIVFVASLALTVIVSLLRPASETGRRDIMQDVSFATSRGFNVAAALIIAILVALYAIWW</sequence>
<feature type="transmembrane region" description="Helical" evidence="7">
    <location>
        <begin position="124"/>
        <end position="150"/>
    </location>
</feature>
<comment type="subcellular location">
    <subcellularLocation>
        <location evidence="1">Membrane</location>
        <topology evidence="1">Multi-pass membrane protein</topology>
    </subcellularLocation>
</comment>
<dbReference type="Proteomes" id="UP000520156">
    <property type="component" value="Unassembled WGS sequence"/>
</dbReference>
<dbReference type="PANTHER" id="PTHR11819">
    <property type="entry name" value="SOLUTE CARRIER FAMILY 5"/>
    <property type="match status" value="1"/>
</dbReference>
<feature type="transmembrane region" description="Helical" evidence="7">
    <location>
        <begin position="83"/>
        <end position="103"/>
    </location>
</feature>
<feature type="transmembrane region" description="Helical" evidence="7">
    <location>
        <begin position="410"/>
        <end position="428"/>
    </location>
</feature>
<evidence type="ECO:0000256" key="2">
    <source>
        <dbReference type="ARBA" id="ARBA00006434"/>
    </source>
</evidence>
<organism evidence="8 9">
    <name type="scientific">Novosphingobium aerophilum</name>
    <dbReference type="NCBI Taxonomy" id="2839843"/>
    <lineage>
        <taxon>Bacteria</taxon>
        <taxon>Pseudomonadati</taxon>
        <taxon>Pseudomonadota</taxon>
        <taxon>Alphaproteobacteria</taxon>
        <taxon>Sphingomonadales</taxon>
        <taxon>Sphingomonadaceae</taxon>
        <taxon>Novosphingobium</taxon>
    </lineage>
</organism>
<accession>A0A7X1KCK9</accession>
<feature type="transmembrane region" description="Helical" evidence="7">
    <location>
        <begin position="156"/>
        <end position="174"/>
    </location>
</feature>
<dbReference type="Gene3D" id="1.20.1730.10">
    <property type="entry name" value="Sodium/glucose cotransporter"/>
    <property type="match status" value="1"/>
</dbReference>
<evidence type="ECO:0000313" key="8">
    <source>
        <dbReference type="EMBL" id="MBC2652383.1"/>
    </source>
</evidence>
<evidence type="ECO:0000256" key="1">
    <source>
        <dbReference type="ARBA" id="ARBA00004141"/>
    </source>
</evidence>
<feature type="transmembrane region" description="Helical" evidence="7">
    <location>
        <begin position="463"/>
        <end position="484"/>
    </location>
</feature>
<dbReference type="CDD" id="cd10325">
    <property type="entry name" value="SLC5sbd_vSGLT"/>
    <property type="match status" value="1"/>
</dbReference>
<keyword evidence="5 7" id="KW-0472">Membrane</keyword>
<comment type="caution">
    <text evidence="8">The sequence shown here is derived from an EMBL/GenBank/DDBJ whole genome shotgun (WGS) entry which is preliminary data.</text>
</comment>
<feature type="transmembrane region" description="Helical" evidence="7">
    <location>
        <begin position="242"/>
        <end position="262"/>
    </location>
</feature>
<keyword evidence="4 7" id="KW-1133">Transmembrane helix</keyword>
<dbReference type="InterPro" id="IPR038377">
    <property type="entry name" value="Na/Glc_symporter_sf"/>
</dbReference>
<dbReference type="EMBL" id="JACLAU010000019">
    <property type="protein sequence ID" value="MBC2652383.1"/>
    <property type="molecule type" value="Genomic_DNA"/>
</dbReference>
<dbReference type="AlphaFoldDB" id="A0A7X1KCK9"/>
<evidence type="ECO:0000256" key="7">
    <source>
        <dbReference type="SAM" id="Phobius"/>
    </source>
</evidence>
<feature type="transmembrane region" description="Helical" evidence="7">
    <location>
        <begin position="377"/>
        <end position="398"/>
    </location>
</feature>